<evidence type="ECO:0000313" key="3">
    <source>
        <dbReference type="Proteomes" id="UP000660680"/>
    </source>
</evidence>
<sequence>MGNPRRPRPATPNRSRQADGLWEASEPQPGGVAGPGEQAEASAVPEVVRLAGARLIHDVSGSGERGPDAPAVVPLAGDRRPAGGRADGPEAARSAGGRRLGGVPGVEDRRVADASGGGLRRASGDGIAALRAAVAERVGGGDGPEVLPVWPDLAPLFPWGGLRRGATVGVRGSRALLVALMAGAVADGAWAAVVGLPDLGVLAATESGVPAERLALVPRPGLELVRVVAALLDGFAVVAVAGGLREADARRLSARARSRGSVLLAFGSWPGVEVELSCARARWSGPGRGDGVLRERQVEIRARGRGAAARPVRVGVALPGRSRLIA</sequence>
<dbReference type="Proteomes" id="UP000660680">
    <property type="component" value="Unassembled WGS sequence"/>
</dbReference>
<protein>
    <submittedName>
        <fullName evidence="2">Uncharacterized protein</fullName>
    </submittedName>
</protein>
<feature type="region of interest" description="Disordered" evidence="1">
    <location>
        <begin position="57"/>
        <end position="121"/>
    </location>
</feature>
<accession>A0A918LAK5</accession>
<keyword evidence="3" id="KW-1185">Reference proteome</keyword>
<proteinExistence type="predicted"/>
<reference evidence="2" key="1">
    <citation type="journal article" date="2014" name="Int. J. Syst. Evol. Microbiol.">
        <title>Complete genome sequence of Corynebacterium casei LMG S-19264T (=DSM 44701T), isolated from a smear-ripened cheese.</title>
        <authorList>
            <consortium name="US DOE Joint Genome Institute (JGI-PGF)"/>
            <person name="Walter F."/>
            <person name="Albersmeier A."/>
            <person name="Kalinowski J."/>
            <person name="Ruckert C."/>
        </authorList>
    </citation>
    <scope>NUCLEOTIDE SEQUENCE</scope>
    <source>
        <strain evidence="2">JCM 3276</strain>
    </source>
</reference>
<comment type="caution">
    <text evidence="2">The sequence shown here is derived from an EMBL/GenBank/DDBJ whole genome shotgun (WGS) entry which is preliminary data.</text>
</comment>
<gene>
    <name evidence="2" type="ORF">GCM10010171_16210</name>
</gene>
<organism evidence="2 3">
    <name type="scientific">Actinokineospora fastidiosa</name>
    <dbReference type="NCBI Taxonomy" id="1816"/>
    <lineage>
        <taxon>Bacteria</taxon>
        <taxon>Bacillati</taxon>
        <taxon>Actinomycetota</taxon>
        <taxon>Actinomycetes</taxon>
        <taxon>Pseudonocardiales</taxon>
        <taxon>Pseudonocardiaceae</taxon>
        <taxon>Actinokineospora</taxon>
    </lineage>
</organism>
<name>A0A918LAK5_9PSEU</name>
<reference evidence="2" key="2">
    <citation type="submission" date="2020-09" db="EMBL/GenBank/DDBJ databases">
        <authorList>
            <person name="Sun Q."/>
            <person name="Ohkuma M."/>
        </authorList>
    </citation>
    <scope>NUCLEOTIDE SEQUENCE</scope>
    <source>
        <strain evidence="2">JCM 3276</strain>
    </source>
</reference>
<dbReference type="EMBL" id="BMRB01000001">
    <property type="protein sequence ID" value="GGS23848.1"/>
    <property type="molecule type" value="Genomic_DNA"/>
</dbReference>
<feature type="region of interest" description="Disordered" evidence="1">
    <location>
        <begin position="1"/>
        <end position="45"/>
    </location>
</feature>
<evidence type="ECO:0000256" key="1">
    <source>
        <dbReference type="SAM" id="MobiDB-lite"/>
    </source>
</evidence>
<evidence type="ECO:0000313" key="2">
    <source>
        <dbReference type="EMBL" id="GGS23848.1"/>
    </source>
</evidence>
<dbReference type="AlphaFoldDB" id="A0A918LAK5"/>